<gene>
    <name evidence="3" type="ORF">Ciccas_007579</name>
</gene>
<evidence type="ECO:0000313" key="4">
    <source>
        <dbReference type="Proteomes" id="UP001626550"/>
    </source>
</evidence>
<keyword evidence="1" id="KW-0175">Coiled coil</keyword>
<reference evidence="3 4" key="1">
    <citation type="submission" date="2024-11" db="EMBL/GenBank/DDBJ databases">
        <title>Adaptive evolution of stress response genes in parasites aligns with host niche diversity.</title>
        <authorList>
            <person name="Hahn C."/>
            <person name="Resl P."/>
        </authorList>
    </citation>
    <scope>NUCLEOTIDE SEQUENCE [LARGE SCALE GENOMIC DNA]</scope>
    <source>
        <strain evidence="3">EGGRZ-B1_66</strain>
        <tissue evidence="3">Body</tissue>
    </source>
</reference>
<feature type="region of interest" description="Disordered" evidence="2">
    <location>
        <begin position="137"/>
        <end position="158"/>
    </location>
</feature>
<feature type="coiled-coil region" evidence="1">
    <location>
        <begin position="299"/>
        <end position="326"/>
    </location>
</feature>
<dbReference type="EMBL" id="JBJKFK010001184">
    <property type="protein sequence ID" value="KAL3313817.1"/>
    <property type="molecule type" value="Genomic_DNA"/>
</dbReference>
<evidence type="ECO:0000256" key="1">
    <source>
        <dbReference type="SAM" id="Coils"/>
    </source>
</evidence>
<sequence>MKSKLNVMFTQLLYSEIGELILSRQGEAAEECSAEEIKECDQILQRLFADAPKYGEACVEEWRAKLLQISLPELDTTAKIKMCRLHHLYYVQFVNRALSTMADTDINNEPATKPLNDQPQDSVDSQCLMGSAEITDESNSLEPLPEDQQNDSSDSQAESTGMAIGVSLGNEQGKLPDSQCQDSEGITALAQGLKDFLASCVDRATFHEWFTCEASLTTIRALFYCLPDGQVRSLIGEFKDKKFGVFEQCSLLIQAMIFGYSKEDTAAVKYKSFNEKWVGCMSNKNSSLIYRYRLLNQSIKNMDSNRNSEVQKLDATEKQAAKLLRRNILHGDDEEKEQAINEWARKLQFFAKLWKDTTIGVEYRIELCNKHQHYVLYVIREAFCVVEVAQRNDANSTHTE</sequence>
<accession>A0ABD2Q2I1</accession>
<organism evidence="3 4">
    <name type="scientific">Cichlidogyrus casuarinus</name>
    <dbReference type="NCBI Taxonomy" id="1844966"/>
    <lineage>
        <taxon>Eukaryota</taxon>
        <taxon>Metazoa</taxon>
        <taxon>Spiralia</taxon>
        <taxon>Lophotrochozoa</taxon>
        <taxon>Platyhelminthes</taxon>
        <taxon>Monogenea</taxon>
        <taxon>Monopisthocotylea</taxon>
        <taxon>Dactylogyridea</taxon>
        <taxon>Ancyrocephalidae</taxon>
        <taxon>Cichlidogyrus</taxon>
    </lineage>
</organism>
<proteinExistence type="predicted"/>
<dbReference type="AlphaFoldDB" id="A0ABD2Q2I1"/>
<evidence type="ECO:0000256" key="2">
    <source>
        <dbReference type="SAM" id="MobiDB-lite"/>
    </source>
</evidence>
<protein>
    <submittedName>
        <fullName evidence="3">Uncharacterized protein</fullName>
    </submittedName>
</protein>
<dbReference type="Proteomes" id="UP001626550">
    <property type="component" value="Unassembled WGS sequence"/>
</dbReference>
<evidence type="ECO:0000313" key="3">
    <source>
        <dbReference type="EMBL" id="KAL3313817.1"/>
    </source>
</evidence>
<keyword evidence="4" id="KW-1185">Reference proteome</keyword>
<name>A0ABD2Q2I1_9PLAT</name>
<comment type="caution">
    <text evidence="3">The sequence shown here is derived from an EMBL/GenBank/DDBJ whole genome shotgun (WGS) entry which is preliminary data.</text>
</comment>